<dbReference type="EMBL" id="BJND01000046">
    <property type="protein sequence ID" value="GEC08046.1"/>
    <property type="molecule type" value="Genomic_DNA"/>
</dbReference>
<sequence length="356" mass="36714">MGALVGAGVLGTATDTGTAVARDAAAPREWEAVGAPERTPAAQLIDVAAARGGLAWAVGEEGRNGSTRGMPLALVHSGGTWTRVDLAHLGFGGALLSVAGTCARSAWALGTGAHLLAWDGSTWQEADFPGRGQSGTTLTGVAVAPDGEVWCSGRDSEGSVLMQGARTWLPPLPSGSTATPSGVHVAPDGQVWVYGPGIVARWNGTAWTELPAYTGIRLTVTGLLPVTHDDIWLTGYDYGVGGPPGKPPGVTLLHGDGTTWQSVTAPFTVGMLTGIVADERGRPDRISGWDFWDQNRAHHLRWDAAGAAWVSERGAASETPVVISSLVSVPGSSGAYWAVGTTSTSPYPPAQVRIER</sequence>
<accession>A0A4Y3VSW3</accession>
<dbReference type="SUPFAM" id="SSF63829">
    <property type="entry name" value="Calcium-dependent phosphotriesterase"/>
    <property type="match status" value="1"/>
</dbReference>
<dbReference type="AlphaFoldDB" id="A0A4Y3VSW3"/>
<dbReference type="Proteomes" id="UP000317881">
    <property type="component" value="Unassembled WGS sequence"/>
</dbReference>
<name>A0A4Y3VSW3_9ACTN</name>
<gene>
    <name evidence="1" type="ORF">SSP24_57010</name>
</gene>
<proteinExistence type="predicted"/>
<evidence type="ECO:0000313" key="1">
    <source>
        <dbReference type="EMBL" id="GEC08046.1"/>
    </source>
</evidence>
<evidence type="ECO:0000313" key="2">
    <source>
        <dbReference type="Proteomes" id="UP000317881"/>
    </source>
</evidence>
<keyword evidence="2" id="KW-1185">Reference proteome</keyword>
<protein>
    <submittedName>
        <fullName evidence="1">Uncharacterized protein</fullName>
    </submittedName>
</protein>
<organism evidence="1 2">
    <name type="scientific">Streptomyces spinoverrucosus</name>
    <dbReference type="NCBI Taxonomy" id="284043"/>
    <lineage>
        <taxon>Bacteria</taxon>
        <taxon>Bacillati</taxon>
        <taxon>Actinomycetota</taxon>
        <taxon>Actinomycetes</taxon>
        <taxon>Kitasatosporales</taxon>
        <taxon>Streptomycetaceae</taxon>
        <taxon>Streptomyces</taxon>
    </lineage>
</organism>
<comment type="caution">
    <text evidence="1">The sequence shown here is derived from an EMBL/GenBank/DDBJ whole genome shotgun (WGS) entry which is preliminary data.</text>
</comment>
<reference evidence="1 2" key="1">
    <citation type="submission" date="2019-06" db="EMBL/GenBank/DDBJ databases">
        <title>Whole genome shotgun sequence of Streptomyces spinoverrucosus NBRC 14228.</title>
        <authorList>
            <person name="Hosoyama A."/>
            <person name="Uohara A."/>
            <person name="Ohji S."/>
            <person name="Ichikawa N."/>
        </authorList>
    </citation>
    <scope>NUCLEOTIDE SEQUENCE [LARGE SCALE GENOMIC DNA]</scope>
    <source>
        <strain evidence="1 2">NBRC 14228</strain>
    </source>
</reference>